<evidence type="ECO:0000256" key="5">
    <source>
        <dbReference type="SAM" id="MobiDB-lite"/>
    </source>
</evidence>
<dbReference type="SUPFAM" id="SSF56059">
    <property type="entry name" value="Glutathione synthetase ATP-binding domain-like"/>
    <property type="match status" value="1"/>
</dbReference>
<evidence type="ECO:0000313" key="8">
    <source>
        <dbReference type="EMBL" id="CAE2267281.1"/>
    </source>
</evidence>
<evidence type="ECO:0000256" key="1">
    <source>
        <dbReference type="ARBA" id="ARBA00008243"/>
    </source>
</evidence>
<dbReference type="GO" id="GO:0005524">
    <property type="term" value="F:ATP binding"/>
    <property type="evidence" value="ECO:0007669"/>
    <property type="project" value="InterPro"/>
</dbReference>
<proteinExistence type="inferred from homology"/>
<dbReference type="Gene3D" id="3.30.1490.20">
    <property type="entry name" value="ATP-grasp fold, A domain"/>
    <property type="match status" value="1"/>
</dbReference>
<accession>A0A7S4JLC4</accession>
<evidence type="ECO:0000256" key="4">
    <source>
        <dbReference type="ARBA" id="ARBA00034103"/>
    </source>
</evidence>
<evidence type="ECO:0008006" key="9">
    <source>
        <dbReference type="Google" id="ProtNLM"/>
    </source>
</evidence>
<dbReference type="SUPFAM" id="SSF52440">
    <property type="entry name" value="PreATP-grasp domain"/>
    <property type="match status" value="1"/>
</dbReference>
<dbReference type="PRINTS" id="PR01368">
    <property type="entry name" value="SYNAPSIN"/>
</dbReference>
<feature type="region of interest" description="Disordered" evidence="5">
    <location>
        <begin position="10"/>
        <end position="31"/>
    </location>
</feature>
<comment type="similarity">
    <text evidence="1">Belongs to the synapsin family.</text>
</comment>
<dbReference type="InterPro" id="IPR013815">
    <property type="entry name" value="ATP_grasp_subdomain_1"/>
</dbReference>
<dbReference type="PANTHER" id="PTHR10841:SF17">
    <property type="entry name" value="SYNAPSIN"/>
    <property type="match status" value="1"/>
</dbReference>
<name>A0A7S4JLC4_9STRA</name>
<dbReference type="InterPro" id="IPR001359">
    <property type="entry name" value="Synapsin"/>
</dbReference>
<evidence type="ECO:0000256" key="2">
    <source>
        <dbReference type="ARBA" id="ARBA00022553"/>
    </source>
</evidence>
<gene>
    <name evidence="8" type="ORF">OAUR00152_LOCUS29686</name>
</gene>
<comment type="subcellular location">
    <subcellularLocation>
        <location evidence="4">Synapse</location>
    </subcellularLocation>
</comment>
<feature type="domain" description="Synapsin pre-ATP-grasp" evidence="6">
    <location>
        <begin position="34"/>
        <end position="139"/>
    </location>
</feature>
<evidence type="ECO:0000259" key="7">
    <source>
        <dbReference type="Pfam" id="PF02750"/>
    </source>
</evidence>
<dbReference type="Pfam" id="PF02750">
    <property type="entry name" value="Synapsin_C"/>
    <property type="match status" value="1"/>
</dbReference>
<dbReference type="EMBL" id="HBKQ01043100">
    <property type="protein sequence ID" value="CAE2267281.1"/>
    <property type="molecule type" value="Transcribed_RNA"/>
</dbReference>
<feature type="domain" description="Synapsin ATP-binding" evidence="7">
    <location>
        <begin position="141"/>
        <end position="344"/>
    </location>
</feature>
<dbReference type="Gene3D" id="3.30.470.20">
    <property type="entry name" value="ATP-grasp fold, B domain"/>
    <property type="match status" value="1"/>
</dbReference>
<protein>
    <recommendedName>
        <fullName evidence="9">ATP-grasp domain-containing protein</fullName>
    </recommendedName>
</protein>
<reference evidence="8" key="1">
    <citation type="submission" date="2021-01" db="EMBL/GenBank/DDBJ databases">
        <authorList>
            <person name="Corre E."/>
            <person name="Pelletier E."/>
            <person name="Niang G."/>
            <person name="Scheremetjew M."/>
            <person name="Finn R."/>
            <person name="Kale V."/>
            <person name="Holt S."/>
            <person name="Cochrane G."/>
            <person name="Meng A."/>
            <person name="Brown T."/>
            <person name="Cohen L."/>
        </authorList>
    </citation>
    <scope>NUCLEOTIDE SEQUENCE</scope>
    <source>
        <strain evidence="8">Isolate 1302-5</strain>
    </source>
</reference>
<dbReference type="InterPro" id="IPR020898">
    <property type="entry name" value="Synapsin_ATP-bd_dom"/>
</dbReference>
<dbReference type="PANTHER" id="PTHR10841">
    <property type="entry name" value="SYNAPSIN"/>
    <property type="match status" value="1"/>
</dbReference>
<sequence>MDFIRKALAHGEPGGNSAGAPNEAEPEKSSSEATAATLLVLQADAYDWAAIFRGRRLNDGRSIRVVQTGWDKIRVSANSPRMSPSFPIVVDVLPASDAVGGGCTIKPDFLLVRNEVRGALGTQDYRNSLFGMMFADLPSVNSLSSIYNFLERPIVQAELNKIERRLGSERFPLVPQAYFSSHSAMMYGDKFPCVLKVGHAHAGAGKMRVRDHRDWEDVRSVVLMTEGKYCTAEPFVEGDHDLRIQKIGDHYRAYRRRSVSGTWKTNTGCSVVEEIPLAPAYKMWADEASGMFGGLDVCTVDAICEAETGREYILEVNGTSSGLLPDHSDEDNTHIRDIVLNKMNSVLCAELEQER</sequence>
<dbReference type="AlphaFoldDB" id="A0A7S4JLC4"/>
<keyword evidence="2" id="KW-0597">Phosphoprotein</keyword>
<dbReference type="Gene3D" id="3.40.50.20">
    <property type="match status" value="1"/>
</dbReference>
<evidence type="ECO:0000256" key="3">
    <source>
        <dbReference type="ARBA" id="ARBA00023018"/>
    </source>
</evidence>
<dbReference type="InterPro" id="IPR016185">
    <property type="entry name" value="PreATP-grasp_dom_sf"/>
</dbReference>
<keyword evidence="3" id="KW-0770">Synapse</keyword>
<dbReference type="FunFam" id="3.30.470.20:FF:000059">
    <property type="entry name" value="Synapsin-3"/>
    <property type="match status" value="1"/>
</dbReference>
<organism evidence="8">
    <name type="scientific">Odontella aurita</name>
    <dbReference type="NCBI Taxonomy" id="265563"/>
    <lineage>
        <taxon>Eukaryota</taxon>
        <taxon>Sar</taxon>
        <taxon>Stramenopiles</taxon>
        <taxon>Ochrophyta</taxon>
        <taxon>Bacillariophyta</taxon>
        <taxon>Mediophyceae</taxon>
        <taxon>Biddulphiophycidae</taxon>
        <taxon>Eupodiscales</taxon>
        <taxon>Odontellaceae</taxon>
        <taxon>Odontella</taxon>
    </lineage>
</organism>
<dbReference type="InterPro" id="IPR020897">
    <property type="entry name" value="Synapsin_pre-ATP-grasp_dom"/>
</dbReference>
<evidence type="ECO:0000259" key="6">
    <source>
        <dbReference type="Pfam" id="PF02078"/>
    </source>
</evidence>
<dbReference type="Pfam" id="PF02078">
    <property type="entry name" value="Synapsin"/>
    <property type="match status" value="1"/>
</dbReference>